<comment type="cofactor">
    <cofactor evidence="8">
        <name>FMN</name>
        <dbReference type="ChEBI" id="CHEBI:58210"/>
    </cofactor>
    <text evidence="8">Binds 1 FMN per subunit.</text>
</comment>
<keyword evidence="4 7" id="KW-0521">NADP</keyword>
<dbReference type="Proteomes" id="UP000317036">
    <property type="component" value="Unassembled WGS sequence"/>
</dbReference>
<keyword evidence="5 7" id="KW-0560">Oxidoreductase</keyword>
<proteinExistence type="inferred from homology"/>
<dbReference type="InterPro" id="IPR026021">
    <property type="entry name" value="YdjA-like"/>
</dbReference>
<evidence type="ECO:0000259" key="9">
    <source>
        <dbReference type="Pfam" id="PF00881"/>
    </source>
</evidence>
<name>A0A559KAJ3_9BACL</name>
<comment type="similarity">
    <text evidence="1 7">Belongs to the nitroreductase family.</text>
</comment>
<keyword evidence="11" id="KW-1185">Reference proteome</keyword>
<protein>
    <recommendedName>
        <fullName evidence="7">Putative NAD(P)H nitroreductase</fullName>
        <ecNumber evidence="7">1.-.-.-</ecNumber>
    </recommendedName>
</protein>
<evidence type="ECO:0000256" key="5">
    <source>
        <dbReference type="ARBA" id="ARBA00023002"/>
    </source>
</evidence>
<feature type="domain" description="Nitroreductase" evidence="9">
    <location>
        <begin position="11"/>
        <end position="173"/>
    </location>
</feature>
<dbReference type="OrthoDB" id="9804207at2"/>
<reference evidence="10 11" key="1">
    <citation type="submission" date="2019-07" db="EMBL/GenBank/DDBJ databases">
        <authorList>
            <person name="Kim J."/>
        </authorList>
    </citation>
    <scope>NUCLEOTIDE SEQUENCE [LARGE SCALE GENOMIC DNA]</scope>
    <source>
        <strain evidence="10 11">JC52</strain>
    </source>
</reference>
<keyword evidence="3 7" id="KW-0288">FMN</keyword>
<dbReference type="Gene3D" id="3.40.109.10">
    <property type="entry name" value="NADH Oxidase"/>
    <property type="match status" value="1"/>
</dbReference>
<evidence type="ECO:0000256" key="4">
    <source>
        <dbReference type="ARBA" id="ARBA00022857"/>
    </source>
</evidence>
<dbReference type="InterPro" id="IPR052530">
    <property type="entry name" value="NAD(P)H_nitroreductase"/>
</dbReference>
<dbReference type="PANTHER" id="PTHR43821:SF1">
    <property type="entry name" value="NAD(P)H NITROREDUCTASE YDJA-RELATED"/>
    <property type="match status" value="1"/>
</dbReference>
<comment type="caution">
    <text evidence="10">The sequence shown here is derived from an EMBL/GenBank/DDBJ whole genome shotgun (WGS) entry which is preliminary data.</text>
</comment>
<evidence type="ECO:0000256" key="6">
    <source>
        <dbReference type="ARBA" id="ARBA00023027"/>
    </source>
</evidence>
<dbReference type="PANTHER" id="PTHR43821">
    <property type="entry name" value="NAD(P)H NITROREDUCTASE YDJA-RELATED"/>
    <property type="match status" value="1"/>
</dbReference>
<evidence type="ECO:0000313" key="11">
    <source>
        <dbReference type="Proteomes" id="UP000317036"/>
    </source>
</evidence>
<evidence type="ECO:0000313" key="10">
    <source>
        <dbReference type="EMBL" id="TVY09145.1"/>
    </source>
</evidence>
<organism evidence="10 11">
    <name type="scientific">Paenibacillus cremeus</name>
    <dbReference type="NCBI Taxonomy" id="2163881"/>
    <lineage>
        <taxon>Bacteria</taxon>
        <taxon>Bacillati</taxon>
        <taxon>Bacillota</taxon>
        <taxon>Bacilli</taxon>
        <taxon>Bacillales</taxon>
        <taxon>Paenibacillaceae</taxon>
        <taxon>Paenibacillus</taxon>
    </lineage>
</organism>
<keyword evidence="2 7" id="KW-0285">Flavoprotein</keyword>
<sequence>MKTSMSLGQAIRERRSIGRVKSDEVEQEKIEQLLEAANWAPCHHGTEPWRFYVMTGNGRQVLADAYADIAAEEAKGTPTEEEVAQLRNKQGAKAFRSPVVIAVAASPSSAPNVSRVEELAATHAAVQNMLLTAHAIGLAAIWRSGEPMYHPRMKQAFQLKEEEELVALVYVGYPAMELHSGKRKPVQDKTVWIKQ</sequence>
<dbReference type="RefSeq" id="WP_144848270.1">
    <property type="nucleotide sequence ID" value="NZ_VNJI01000017.1"/>
</dbReference>
<feature type="binding site" description="in other chain" evidence="8">
    <location>
        <begin position="142"/>
        <end position="144"/>
    </location>
    <ligand>
        <name>FMN</name>
        <dbReference type="ChEBI" id="CHEBI:58210"/>
        <note>ligand shared between dimeric partners</note>
    </ligand>
</feature>
<gene>
    <name evidence="10" type="ORF">FPZ49_15595</name>
</gene>
<dbReference type="SUPFAM" id="SSF55469">
    <property type="entry name" value="FMN-dependent nitroreductase-like"/>
    <property type="match status" value="1"/>
</dbReference>
<dbReference type="CDD" id="cd02135">
    <property type="entry name" value="YdjA-like"/>
    <property type="match status" value="1"/>
</dbReference>
<evidence type="ECO:0000256" key="3">
    <source>
        <dbReference type="ARBA" id="ARBA00022643"/>
    </source>
</evidence>
<evidence type="ECO:0000256" key="8">
    <source>
        <dbReference type="PIRSR" id="PIRSR000232-1"/>
    </source>
</evidence>
<evidence type="ECO:0000256" key="7">
    <source>
        <dbReference type="PIRNR" id="PIRNR000232"/>
    </source>
</evidence>
<dbReference type="AlphaFoldDB" id="A0A559KAJ3"/>
<dbReference type="InterPro" id="IPR029479">
    <property type="entry name" value="Nitroreductase"/>
</dbReference>
<feature type="binding site" evidence="8">
    <location>
        <position position="43"/>
    </location>
    <ligand>
        <name>FMN</name>
        <dbReference type="ChEBI" id="CHEBI:58210"/>
        <note>ligand shared between dimeric partners</note>
    </ligand>
</feature>
<dbReference type="PIRSF" id="PIRSF000232">
    <property type="entry name" value="YdjA"/>
    <property type="match status" value="1"/>
</dbReference>
<dbReference type="EC" id="1.-.-.-" evidence="7"/>
<keyword evidence="6 7" id="KW-0520">NAD</keyword>
<dbReference type="InterPro" id="IPR000415">
    <property type="entry name" value="Nitroreductase-like"/>
</dbReference>
<dbReference type="GO" id="GO:0016491">
    <property type="term" value="F:oxidoreductase activity"/>
    <property type="evidence" value="ECO:0007669"/>
    <property type="project" value="UniProtKB-UniRule"/>
</dbReference>
<accession>A0A559KAJ3</accession>
<evidence type="ECO:0000256" key="2">
    <source>
        <dbReference type="ARBA" id="ARBA00022630"/>
    </source>
</evidence>
<dbReference type="EMBL" id="VNJI01000017">
    <property type="protein sequence ID" value="TVY09145.1"/>
    <property type="molecule type" value="Genomic_DNA"/>
</dbReference>
<dbReference type="Pfam" id="PF00881">
    <property type="entry name" value="Nitroreductase"/>
    <property type="match status" value="1"/>
</dbReference>
<evidence type="ECO:0000256" key="1">
    <source>
        <dbReference type="ARBA" id="ARBA00007118"/>
    </source>
</evidence>
<feature type="binding site" description="in other chain" evidence="8">
    <location>
        <begin position="14"/>
        <end position="16"/>
    </location>
    <ligand>
        <name>FMN</name>
        <dbReference type="ChEBI" id="CHEBI:58210"/>
        <note>ligand shared between dimeric partners</note>
    </ligand>
</feature>